<keyword evidence="6 17" id="KW-0004">4Fe-4S</keyword>
<dbReference type="PATRIC" id="fig|1125725.3.peg.1938"/>
<feature type="binding site" evidence="17">
    <location>
        <position position="125"/>
    </location>
    <ligand>
        <name>[4Fe-4S] cluster</name>
        <dbReference type="ChEBI" id="CHEBI:49883"/>
    </ligand>
</feature>
<dbReference type="Pfam" id="PF02677">
    <property type="entry name" value="QueH"/>
    <property type="match status" value="1"/>
</dbReference>
<dbReference type="HAMAP" id="MF_02089">
    <property type="entry name" value="QueH"/>
    <property type="match status" value="1"/>
</dbReference>
<evidence type="ECO:0000256" key="15">
    <source>
        <dbReference type="ARBA" id="ARBA00031446"/>
    </source>
</evidence>
<accession>U1GQ69</accession>
<dbReference type="PANTHER" id="PTHR36701:SF1">
    <property type="entry name" value="EPOXYQUEUOSINE REDUCTASE QUEH"/>
    <property type="match status" value="1"/>
</dbReference>
<evidence type="ECO:0000313" key="19">
    <source>
        <dbReference type="EMBL" id="ERK03421.1"/>
    </source>
</evidence>
<evidence type="ECO:0000256" key="7">
    <source>
        <dbReference type="ARBA" id="ARBA00022694"/>
    </source>
</evidence>
<evidence type="ECO:0000256" key="2">
    <source>
        <dbReference type="ARBA" id="ARBA00004691"/>
    </source>
</evidence>
<feature type="binding site" evidence="17">
    <location>
        <position position="37"/>
    </location>
    <ligand>
        <name>[4Fe-4S] cluster</name>
        <dbReference type="ChEBI" id="CHEBI:49883"/>
    </ligand>
</feature>
<evidence type="ECO:0000256" key="16">
    <source>
        <dbReference type="ARBA" id="ARBA00047415"/>
    </source>
</evidence>
<dbReference type="InterPro" id="IPR003828">
    <property type="entry name" value="QueH"/>
</dbReference>
<organism evidence="18 20">
    <name type="scientific">Treponema socranskii subsp. socranskii VPI DR56BR1116 = ATCC 35536</name>
    <dbReference type="NCBI Taxonomy" id="1125725"/>
    <lineage>
        <taxon>Bacteria</taxon>
        <taxon>Pseudomonadati</taxon>
        <taxon>Spirochaetota</taxon>
        <taxon>Spirochaetia</taxon>
        <taxon>Spirochaetales</taxon>
        <taxon>Treponemataceae</taxon>
        <taxon>Treponema</taxon>
    </lineage>
</organism>
<evidence type="ECO:0000313" key="21">
    <source>
        <dbReference type="Proteomes" id="UP000016646"/>
    </source>
</evidence>
<dbReference type="EMBL" id="AUZJ01000048">
    <property type="protein sequence ID" value="ERF60120.1"/>
    <property type="molecule type" value="Genomic_DNA"/>
</dbReference>
<keyword evidence="13 17" id="KW-1015">Disulfide bond</keyword>
<name>U1GQ69_TRESO</name>
<keyword evidence="14 17" id="KW-0676">Redox-active center</keyword>
<dbReference type="GO" id="GO:0046872">
    <property type="term" value="F:metal ion binding"/>
    <property type="evidence" value="ECO:0007669"/>
    <property type="project" value="UniProtKB-KW"/>
</dbReference>
<keyword evidence="9 17" id="KW-0671">Queuosine biosynthesis</keyword>
<evidence type="ECO:0000256" key="11">
    <source>
        <dbReference type="ARBA" id="ARBA00023004"/>
    </source>
</evidence>
<dbReference type="RefSeq" id="WP_021330918.1">
    <property type="nucleotide sequence ID" value="NZ_AUZJ01000048.1"/>
</dbReference>
<keyword evidence="10 17" id="KW-0560">Oxidoreductase</keyword>
<evidence type="ECO:0000256" key="12">
    <source>
        <dbReference type="ARBA" id="ARBA00023014"/>
    </source>
</evidence>
<evidence type="ECO:0000256" key="5">
    <source>
        <dbReference type="ARBA" id="ARBA00016895"/>
    </source>
</evidence>
<evidence type="ECO:0000256" key="1">
    <source>
        <dbReference type="ARBA" id="ARBA00002268"/>
    </source>
</evidence>
<comment type="function">
    <text evidence="1 17">Catalyzes the conversion of epoxyqueuosine (oQ) to queuosine (Q), which is a hypermodified base found in the wobble positions of tRNA(Asp), tRNA(Asn), tRNA(His) and tRNA(Tyr).</text>
</comment>
<evidence type="ECO:0000313" key="18">
    <source>
        <dbReference type="EMBL" id="ERF60120.1"/>
    </source>
</evidence>
<comment type="similarity">
    <text evidence="3 17">Belongs to the QueH family.</text>
</comment>
<evidence type="ECO:0000256" key="8">
    <source>
        <dbReference type="ARBA" id="ARBA00022723"/>
    </source>
</evidence>
<dbReference type="eggNOG" id="COG1636">
    <property type="taxonomic scope" value="Bacteria"/>
</dbReference>
<evidence type="ECO:0000256" key="17">
    <source>
        <dbReference type="HAMAP-Rule" id="MF_02089"/>
    </source>
</evidence>
<comment type="catalytic activity">
    <reaction evidence="16 17">
        <text>epoxyqueuosine(34) in tRNA + AH2 = queuosine(34) in tRNA + A + H2O</text>
        <dbReference type="Rhea" id="RHEA:32159"/>
        <dbReference type="Rhea" id="RHEA-COMP:18571"/>
        <dbReference type="Rhea" id="RHEA-COMP:18582"/>
        <dbReference type="ChEBI" id="CHEBI:13193"/>
        <dbReference type="ChEBI" id="CHEBI:15377"/>
        <dbReference type="ChEBI" id="CHEBI:17499"/>
        <dbReference type="ChEBI" id="CHEBI:194431"/>
        <dbReference type="ChEBI" id="CHEBI:194443"/>
        <dbReference type="EC" id="1.17.99.6"/>
    </reaction>
</comment>
<dbReference type="UniPathway" id="UPA00392"/>
<keyword evidence="12 17" id="KW-0411">Iron-sulfur</keyword>
<evidence type="ECO:0000256" key="13">
    <source>
        <dbReference type="ARBA" id="ARBA00023157"/>
    </source>
</evidence>
<dbReference type="OrthoDB" id="9801033at2"/>
<proteinExistence type="inferred from homology"/>
<keyword evidence="21" id="KW-1185">Reference proteome</keyword>
<dbReference type="GO" id="GO:0052693">
    <property type="term" value="F:epoxyqueuosine reductase activity"/>
    <property type="evidence" value="ECO:0007669"/>
    <property type="project" value="UniProtKB-UniRule"/>
</dbReference>
<evidence type="ECO:0000256" key="14">
    <source>
        <dbReference type="ARBA" id="ARBA00023284"/>
    </source>
</evidence>
<dbReference type="Proteomes" id="UP000016412">
    <property type="component" value="Unassembled WGS sequence"/>
</dbReference>
<gene>
    <name evidence="17" type="primary">queH</name>
    <name evidence="19" type="ORF">HMPREF0860_2036</name>
    <name evidence="18" type="ORF">HMPREF1325_0498</name>
</gene>
<dbReference type="EMBL" id="AVQI01000033">
    <property type="protein sequence ID" value="ERK03421.1"/>
    <property type="molecule type" value="Genomic_DNA"/>
</dbReference>
<protein>
    <recommendedName>
        <fullName evidence="5 17">Epoxyqueuosine reductase QueH</fullName>
        <ecNumber evidence="4 17">1.17.99.6</ecNumber>
    </recommendedName>
    <alternativeName>
        <fullName evidence="15 17">Queuosine biosynthesis protein QueH</fullName>
    </alternativeName>
</protein>
<keyword evidence="11 17" id="KW-0408">Iron</keyword>
<dbReference type="STRING" id="1125725.HMPREF1325_0498"/>
<dbReference type="AlphaFoldDB" id="U1GQ69"/>
<keyword evidence="8 17" id="KW-0479">Metal-binding</keyword>
<evidence type="ECO:0000256" key="9">
    <source>
        <dbReference type="ARBA" id="ARBA00022785"/>
    </source>
</evidence>
<evidence type="ECO:0000256" key="6">
    <source>
        <dbReference type="ARBA" id="ARBA00022485"/>
    </source>
</evidence>
<evidence type="ECO:0000256" key="3">
    <source>
        <dbReference type="ARBA" id="ARBA00008207"/>
    </source>
</evidence>
<dbReference type="EC" id="1.17.99.6" evidence="4 17"/>
<keyword evidence="7 17" id="KW-0819">tRNA processing</keyword>
<reference evidence="20 21" key="1">
    <citation type="submission" date="2013-08" db="EMBL/GenBank/DDBJ databases">
        <authorList>
            <person name="Durkin A.S."/>
            <person name="Haft D.R."/>
            <person name="McCorrison J."/>
            <person name="Torralba M."/>
            <person name="Gillis M."/>
            <person name="Haft D.H."/>
            <person name="Methe B."/>
            <person name="Sutton G."/>
            <person name="Nelson K.E."/>
        </authorList>
    </citation>
    <scope>NUCLEOTIDE SEQUENCE [LARGE SCALE GENOMIC DNA]</scope>
    <source>
        <strain evidence="19 21">ATCC 35536</strain>
        <strain evidence="18 20">VPI DR56BR1116</strain>
    </source>
</reference>
<sequence>MKRNYQSELDGILDRISAEERAGAPAAKPSLLLHACCAPCSSYVIEYLASYFDISIYYYNPNIHPQKEYERRLYELETFLPQFPPALENRVRLVRADYDEGEFEEAVRVAENPELASEAERGERCRRCYELRMKRAYEYARAHSFDWFTTTLSISPFKDADKINSIGAMLEASGGPRFLTSDFKKRNGFKRSLEISKEYGMYRQDYCGCKYSLENTKAH</sequence>
<evidence type="ECO:0000313" key="20">
    <source>
        <dbReference type="Proteomes" id="UP000016412"/>
    </source>
</evidence>
<dbReference type="GO" id="GO:0051539">
    <property type="term" value="F:4 iron, 4 sulfur cluster binding"/>
    <property type="evidence" value="ECO:0007669"/>
    <property type="project" value="UniProtKB-UniRule"/>
</dbReference>
<feature type="binding site" evidence="17">
    <location>
        <position position="36"/>
    </location>
    <ligand>
        <name>[4Fe-4S] cluster</name>
        <dbReference type="ChEBI" id="CHEBI:49883"/>
    </ligand>
</feature>
<feature type="disulfide bond" description="Redox-active" evidence="17">
    <location>
        <begin position="207"/>
        <end position="209"/>
    </location>
</feature>
<dbReference type="Proteomes" id="UP000016646">
    <property type="component" value="Unassembled WGS sequence"/>
</dbReference>
<evidence type="ECO:0000256" key="10">
    <source>
        <dbReference type="ARBA" id="ARBA00023002"/>
    </source>
</evidence>
<feature type="binding site" evidence="17">
    <location>
        <position position="128"/>
    </location>
    <ligand>
        <name>[4Fe-4S] cluster</name>
        <dbReference type="ChEBI" id="CHEBI:49883"/>
    </ligand>
</feature>
<dbReference type="GO" id="GO:0008616">
    <property type="term" value="P:tRNA queuosine(34) biosynthetic process"/>
    <property type="evidence" value="ECO:0007669"/>
    <property type="project" value="UniProtKB-UniRule"/>
</dbReference>
<comment type="pathway">
    <text evidence="2 17">tRNA modification; tRNA-queuosine biosynthesis.</text>
</comment>
<evidence type="ECO:0000256" key="4">
    <source>
        <dbReference type="ARBA" id="ARBA00012622"/>
    </source>
</evidence>
<comment type="caution">
    <text evidence="18">The sequence shown here is derived from an EMBL/GenBank/DDBJ whole genome shotgun (WGS) entry which is preliminary data.</text>
</comment>
<dbReference type="PANTHER" id="PTHR36701">
    <property type="entry name" value="EPOXYQUEUOSINE REDUCTASE QUEH"/>
    <property type="match status" value="1"/>
</dbReference>